<gene>
    <name evidence="2" type="ORF">K227x_58510</name>
</gene>
<keyword evidence="1" id="KW-0472">Membrane</keyword>
<dbReference type="EMBL" id="CP036525">
    <property type="protein sequence ID" value="QDT07424.1"/>
    <property type="molecule type" value="Genomic_DNA"/>
</dbReference>
<name>A0A517NJW7_9BACT</name>
<evidence type="ECO:0000313" key="2">
    <source>
        <dbReference type="EMBL" id="QDT07424.1"/>
    </source>
</evidence>
<protein>
    <recommendedName>
        <fullName evidence="4">Prepilin-type N-terminal cleavage/methylation domain-containing protein</fullName>
    </recommendedName>
</protein>
<dbReference type="AlphaFoldDB" id="A0A517NJW7"/>
<dbReference type="OrthoDB" id="9920474at2"/>
<keyword evidence="3" id="KW-1185">Reference proteome</keyword>
<evidence type="ECO:0000313" key="3">
    <source>
        <dbReference type="Proteomes" id="UP000318538"/>
    </source>
</evidence>
<dbReference type="RefSeq" id="WP_145175368.1">
    <property type="nucleotide sequence ID" value="NZ_CP036525.1"/>
</dbReference>
<reference evidence="2 3" key="1">
    <citation type="submission" date="2019-02" db="EMBL/GenBank/DDBJ databases">
        <title>Deep-cultivation of Planctomycetes and their phenomic and genomic characterization uncovers novel biology.</title>
        <authorList>
            <person name="Wiegand S."/>
            <person name="Jogler M."/>
            <person name="Boedeker C."/>
            <person name="Pinto D."/>
            <person name="Vollmers J."/>
            <person name="Rivas-Marin E."/>
            <person name="Kohn T."/>
            <person name="Peeters S.H."/>
            <person name="Heuer A."/>
            <person name="Rast P."/>
            <person name="Oberbeckmann S."/>
            <person name="Bunk B."/>
            <person name="Jeske O."/>
            <person name="Meyerdierks A."/>
            <person name="Storesund J.E."/>
            <person name="Kallscheuer N."/>
            <person name="Luecker S."/>
            <person name="Lage O.M."/>
            <person name="Pohl T."/>
            <person name="Merkel B.J."/>
            <person name="Hornburger P."/>
            <person name="Mueller R.-W."/>
            <person name="Bruemmer F."/>
            <person name="Labrenz M."/>
            <person name="Spormann A.M."/>
            <person name="Op den Camp H."/>
            <person name="Overmann J."/>
            <person name="Amann R."/>
            <person name="Jetten M.S.M."/>
            <person name="Mascher T."/>
            <person name="Medema M.H."/>
            <person name="Devos D.P."/>
            <person name="Kaster A.-K."/>
            <person name="Ovreas L."/>
            <person name="Rohde M."/>
            <person name="Galperin M.Y."/>
            <person name="Jogler C."/>
        </authorList>
    </citation>
    <scope>NUCLEOTIDE SEQUENCE [LARGE SCALE GENOMIC DNA]</scope>
    <source>
        <strain evidence="2 3">K22_7</strain>
    </source>
</reference>
<proteinExistence type="predicted"/>
<evidence type="ECO:0000256" key="1">
    <source>
        <dbReference type="SAM" id="Phobius"/>
    </source>
</evidence>
<keyword evidence="1" id="KW-1133">Transmembrane helix</keyword>
<organism evidence="2 3">
    <name type="scientific">Rubripirellula lacrimiformis</name>
    <dbReference type="NCBI Taxonomy" id="1930273"/>
    <lineage>
        <taxon>Bacteria</taxon>
        <taxon>Pseudomonadati</taxon>
        <taxon>Planctomycetota</taxon>
        <taxon>Planctomycetia</taxon>
        <taxon>Pirellulales</taxon>
        <taxon>Pirellulaceae</taxon>
        <taxon>Rubripirellula</taxon>
    </lineage>
</organism>
<evidence type="ECO:0008006" key="4">
    <source>
        <dbReference type="Google" id="ProtNLM"/>
    </source>
</evidence>
<keyword evidence="1" id="KW-0812">Transmembrane</keyword>
<dbReference type="KEGG" id="rlc:K227x_58510"/>
<sequence length="143" mass="15179">MRSSAGNGITLVEVIAGLALMGTLLTTVVISSSQHLRQLKAAERKRESVARLDDFLSSWSISNFSRDGVGDAVRRSGLAATGAYGTYGVDRTAGQTSAPFQVDIRKHASSDFKSGAIVRLTVSVPNDGNARTRTAWAEVLVPE</sequence>
<accession>A0A517NJW7</accession>
<feature type="transmembrane region" description="Helical" evidence="1">
    <location>
        <begin position="6"/>
        <end position="30"/>
    </location>
</feature>
<dbReference type="Proteomes" id="UP000318538">
    <property type="component" value="Chromosome"/>
</dbReference>